<comment type="caution">
    <text evidence="2">The sequence shown here is derived from an EMBL/GenBank/DDBJ whole genome shotgun (WGS) entry which is preliminary data.</text>
</comment>
<dbReference type="AlphaFoldDB" id="A0AAD9NLP4"/>
<gene>
    <name evidence="2" type="ORF">NP493_788g01033</name>
</gene>
<organism evidence="2 3">
    <name type="scientific">Ridgeia piscesae</name>
    <name type="common">Tubeworm</name>
    <dbReference type="NCBI Taxonomy" id="27915"/>
    <lineage>
        <taxon>Eukaryota</taxon>
        <taxon>Metazoa</taxon>
        <taxon>Spiralia</taxon>
        <taxon>Lophotrochozoa</taxon>
        <taxon>Annelida</taxon>
        <taxon>Polychaeta</taxon>
        <taxon>Sedentaria</taxon>
        <taxon>Canalipalpata</taxon>
        <taxon>Sabellida</taxon>
        <taxon>Siboglinidae</taxon>
        <taxon>Ridgeia</taxon>
    </lineage>
</organism>
<proteinExistence type="predicted"/>
<name>A0AAD9NLP4_RIDPI</name>
<keyword evidence="1" id="KW-0472">Membrane</keyword>
<evidence type="ECO:0000313" key="2">
    <source>
        <dbReference type="EMBL" id="KAK2174610.1"/>
    </source>
</evidence>
<keyword evidence="1" id="KW-1133">Transmembrane helix</keyword>
<evidence type="ECO:0000256" key="1">
    <source>
        <dbReference type="SAM" id="Phobius"/>
    </source>
</evidence>
<evidence type="ECO:0000313" key="3">
    <source>
        <dbReference type="Proteomes" id="UP001209878"/>
    </source>
</evidence>
<dbReference type="Proteomes" id="UP001209878">
    <property type="component" value="Unassembled WGS sequence"/>
</dbReference>
<accession>A0AAD9NLP4</accession>
<feature type="transmembrane region" description="Helical" evidence="1">
    <location>
        <begin position="41"/>
        <end position="62"/>
    </location>
</feature>
<reference evidence="2" key="1">
    <citation type="journal article" date="2023" name="Mol. Biol. Evol.">
        <title>Third-Generation Sequencing Reveals the Adaptive Role of the Epigenome in Three Deep-Sea Polychaetes.</title>
        <authorList>
            <person name="Perez M."/>
            <person name="Aroh O."/>
            <person name="Sun Y."/>
            <person name="Lan Y."/>
            <person name="Juniper S.K."/>
            <person name="Young C.R."/>
            <person name="Angers B."/>
            <person name="Qian P.Y."/>
        </authorList>
    </citation>
    <scope>NUCLEOTIDE SEQUENCE</scope>
    <source>
        <strain evidence="2">R07B-5</strain>
    </source>
</reference>
<dbReference type="EMBL" id="JAODUO010000789">
    <property type="protein sequence ID" value="KAK2174610.1"/>
    <property type="molecule type" value="Genomic_DNA"/>
</dbReference>
<protein>
    <submittedName>
        <fullName evidence="2">Uncharacterized protein</fullName>
    </submittedName>
</protein>
<keyword evidence="1" id="KW-0812">Transmembrane</keyword>
<keyword evidence="3" id="KW-1185">Reference proteome</keyword>
<sequence length="121" mass="13493">MHLHSMGQTGKSWLTPATNFPIPPHNEPRLTNVFSDPGTSVSLVLLCIAIGIAVVTATGISYRRDRQLSQRHLEVADFSFHSHSTPSASLGHCVAALRLKWRHLWISHASRNIPMDSYDRL</sequence>